<dbReference type="InterPro" id="IPR026992">
    <property type="entry name" value="DIOX_N"/>
</dbReference>
<evidence type="ECO:0000313" key="10">
    <source>
        <dbReference type="EMBL" id="KAJ6794461.1"/>
    </source>
</evidence>
<evidence type="ECO:0000256" key="1">
    <source>
        <dbReference type="ARBA" id="ARBA00001961"/>
    </source>
</evidence>
<dbReference type="SUPFAM" id="SSF51197">
    <property type="entry name" value="Clavaminate synthase-like"/>
    <property type="match status" value="1"/>
</dbReference>
<organism evidence="10 11">
    <name type="scientific">Iris pallida</name>
    <name type="common">Sweet iris</name>
    <dbReference type="NCBI Taxonomy" id="29817"/>
    <lineage>
        <taxon>Eukaryota</taxon>
        <taxon>Viridiplantae</taxon>
        <taxon>Streptophyta</taxon>
        <taxon>Embryophyta</taxon>
        <taxon>Tracheophyta</taxon>
        <taxon>Spermatophyta</taxon>
        <taxon>Magnoliopsida</taxon>
        <taxon>Liliopsida</taxon>
        <taxon>Asparagales</taxon>
        <taxon>Iridaceae</taxon>
        <taxon>Iridoideae</taxon>
        <taxon>Irideae</taxon>
        <taxon>Iris</taxon>
    </lineage>
</organism>
<gene>
    <name evidence="10" type="ORF">M6B38_232770</name>
</gene>
<dbReference type="EMBL" id="JANAVB010042417">
    <property type="protein sequence ID" value="KAJ6794461.1"/>
    <property type="molecule type" value="Genomic_DNA"/>
</dbReference>
<comment type="function">
    <text evidence="5">2-oxoglutarate-dependent dioxygenase essential for auxin catabolism and maintenance of auxin homeostasis in reproductive organs. Catalyzes the irreversible oxidation of indole-3-acetic acid (IAA) to the biologically inactive 2-oxoindole-3-acetic acid (OxIAA).</text>
</comment>
<dbReference type="InterPro" id="IPR044861">
    <property type="entry name" value="IPNS-like_FE2OG_OXY"/>
</dbReference>
<evidence type="ECO:0000256" key="7">
    <source>
        <dbReference type="ARBA" id="ARBA00076740"/>
    </source>
</evidence>
<dbReference type="PROSITE" id="PS51471">
    <property type="entry name" value="FE2OG_OXY"/>
    <property type="match status" value="1"/>
</dbReference>
<evidence type="ECO:0000256" key="8">
    <source>
        <dbReference type="RuleBase" id="RU003682"/>
    </source>
</evidence>
<dbReference type="Gene3D" id="2.60.120.330">
    <property type="entry name" value="B-lactam Antibiotic, Isopenicillin N Synthase, Chain"/>
    <property type="match status" value="1"/>
</dbReference>
<dbReference type="InterPro" id="IPR005123">
    <property type="entry name" value="Oxoglu/Fe-dep_dioxygenase_dom"/>
</dbReference>
<evidence type="ECO:0000256" key="2">
    <source>
        <dbReference type="ARBA" id="ARBA00022723"/>
    </source>
</evidence>
<comment type="similarity">
    <text evidence="8">Belongs to the iron/ascorbate-dependent oxidoreductase family.</text>
</comment>
<comment type="cofactor">
    <cofactor evidence="1">
        <name>L-ascorbate</name>
        <dbReference type="ChEBI" id="CHEBI:38290"/>
    </cofactor>
</comment>
<dbReference type="AlphaFoldDB" id="A0AAX6DRT4"/>
<keyword evidence="2 8" id="KW-0479">Metal-binding</keyword>
<evidence type="ECO:0000256" key="5">
    <source>
        <dbReference type="ARBA" id="ARBA00054658"/>
    </source>
</evidence>
<dbReference type="FunFam" id="2.60.120.330:FF:000017">
    <property type="entry name" value="2-oxoglutarate-dependent dioxygenase DAO"/>
    <property type="match status" value="1"/>
</dbReference>
<sequence>MEEVTVPVIDLLNLPAESGKLLAACEGLGCFRVVNHRIPTELQREMKAAVRSLFDLPDDVKKLNSDIIAGSGYVGPTKENPLYEAFGLYDAADAADVEAFCSRLHASPRQRETIKTYALKLHELMVDIACKLADSLGLVDYSFKDWPCQFRLNKYNFTEETAGSSGVQLHTDSGFLTVLQEDESVGGLEVMDSSGTFVAVNPLPGSFLINLGDVAKAWSNGRVHNIKHRVQCKEATPRVSIALFLLSPKDGKVEPPPALVDSDHPRLYQTFTYVDYRKLRLSSGSRAGETLNLLATNQAPTIA</sequence>
<name>A0AAX6DRT4_IRIPA</name>
<keyword evidence="11" id="KW-1185">Reference proteome</keyword>
<evidence type="ECO:0000256" key="6">
    <source>
        <dbReference type="ARBA" id="ARBA00074102"/>
    </source>
</evidence>
<dbReference type="GO" id="GO:0046872">
    <property type="term" value="F:metal ion binding"/>
    <property type="evidence" value="ECO:0007669"/>
    <property type="project" value="UniProtKB-KW"/>
</dbReference>
<dbReference type="GO" id="GO:0051213">
    <property type="term" value="F:dioxygenase activity"/>
    <property type="evidence" value="ECO:0007669"/>
    <property type="project" value="UniProtKB-KW"/>
</dbReference>
<dbReference type="PANTHER" id="PTHR47990">
    <property type="entry name" value="2-OXOGLUTARATE (2OG) AND FE(II)-DEPENDENT OXYGENASE SUPERFAMILY PROTEIN-RELATED"/>
    <property type="match status" value="1"/>
</dbReference>
<dbReference type="Pfam" id="PF03171">
    <property type="entry name" value="2OG-FeII_Oxy"/>
    <property type="match status" value="1"/>
</dbReference>
<dbReference type="InterPro" id="IPR050231">
    <property type="entry name" value="Iron_ascorbate_oxido_reductase"/>
</dbReference>
<evidence type="ECO:0000256" key="4">
    <source>
        <dbReference type="ARBA" id="ARBA00023004"/>
    </source>
</evidence>
<evidence type="ECO:0000259" key="9">
    <source>
        <dbReference type="PROSITE" id="PS51471"/>
    </source>
</evidence>
<evidence type="ECO:0000313" key="11">
    <source>
        <dbReference type="Proteomes" id="UP001140949"/>
    </source>
</evidence>
<keyword evidence="4 8" id="KW-0408">Iron</keyword>
<accession>A0AAX6DRT4</accession>
<comment type="caution">
    <text evidence="10">The sequence shown here is derived from an EMBL/GenBank/DDBJ whole genome shotgun (WGS) entry which is preliminary data.</text>
</comment>
<reference evidence="10" key="2">
    <citation type="submission" date="2023-04" db="EMBL/GenBank/DDBJ databases">
        <authorList>
            <person name="Bruccoleri R.E."/>
            <person name="Oakeley E.J."/>
            <person name="Faust A.-M."/>
            <person name="Dessus-Babus S."/>
            <person name="Altorfer M."/>
            <person name="Burckhardt D."/>
            <person name="Oertli M."/>
            <person name="Naumann U."/>
            <person name="Petersen F."/>
            <person name="Wong J."/>
        </authorList>
    </citation>
    <scope>NUCLEOTIDE SEQUENCE</scope>
    <source>
        <strain evidence="10">GSM-AAB239-AS_SAM_17_03QT</strain>
        <tissue evidence="10">Leaf</tissue>
    </source>
</reference>
<protein>
    <recommendedName>
        <fullName evidence="6">2-oxoglutarate-dependent dioxygenase DAO</fullName>
    </recommendedName>
    <alternativeName>
        <fullName evidence="7">Protein DIOXYGENASE FOR AUXIN OXIDATION</fullName>
    </alternativeName>
</protein>
<reference evidence="10" key="1">
    <citation type="journal article" date="2023" name="GigaByte">
        <title>Genome assembly of the bearded iris, Iris pallida Lam.</title>
        <authorList>
            <person name="Bruccoleri R.E."/>
            <person name="Oakeley E.J."/>
            <person name="Faust A.M.E."/>
            <person name="Altorfer M."/>
            <person name="Dessus-Babus S."/>
            <person name="Burckhardt D."/>
            <person name="Oertli M."/>
            <person name="Naumann U."/>
            <person name="Petersen F."/>
            <person name="Wong J."/>
        </authorList>
    </citation>
    <scope>NUCLEOTIDE SEQUENCE</scope>
    <source>
        <strain evidence="10">GSM-AAB239-AS_SAM_17_03QT</strain>
    </source>
</reference>
<evidence type="ECO:0000256" key="3">
    <source>
        <dbReference type="ARBA" id="ARBA00023002"/>
    </source>
</evidence>
<keyword evidence="10" id="KW-0223">Dioxygenase</keyword>
<dbReference type="Pfam" id="PF14226">
    <property type="entry name" value="DIOX_N"/>
    <property type="match status" value="1"/>
</dbReference>
<feature type="domain" description="Fe2OG dioxygenase" evidence="9">
    <location>
        <begin position="144"/>
        <end position="247"/>
    </location>
</feature>
<dbReference type="Proteomes" id="UP001140949">
    <property type="component" value="Unassembled WGS sequence"/>
</dbReference>
<dbReference type="InterPro" id="IPR027443">
    <property type="entry name" value="IPNS-like_sf"/>
</dbReference>
<keyword evidence="3 8" id="KW-0560">Oxidoreductase</keyword>
<proteinExistence type="inferred from homology"/>